<keyword evidence="2" id="KW-0677">Repeat</keyword>
<dbReference type="PROSITE" id="PS00678">
    <property type="entry name" value="WD_REPEATS_1"/>
    <property type="match status" value="2"/>
</dbReference>
<dbReference type="EMBL" id="ML179036">
    <property type="protein sequence ID" value="THV07875.1"/>
    <property type="molecule type" value="Genomic_DNA"/>
</dbReference>
<dbReference type="PROSITE" id="PS50082">
    <property type="entry name" value="WD_REPEATS_2"/>
    <property type="match status" value="2"/>
</dbReference>
<proteinExistence type="predicted"/>
<accession>A0A4S8MXD9</accession>
<evidence type="ECO:0000313" key="6">
    <source>
        <dbReference type="Proteomes" id="UP000297245"/>
    </source>
</evidence>
<reference evidence="5 6" key="1">
    <citation type="journal article" date="2019" name="Nat. Ecol. Evol.">
        <title>Megaphylogeny resolves global patterns of mushroom evolution.</title>
        <authorList>
            <person name="Varga T."/>
            <person name="Krizsan K."/>
            <person name="Foldi C."/>
            <person name="Dima B."/>
            <person name="Sanchez-Garcia M."/>
            <person name="Sanchez-Ramirez S."/>
            <person name="Szollosi G.J."/>
            <person name="Szarkandi J.G."/>
            <person name="Papp V."/>
            <person name="Albert L."/>
            <person name="Andreopoulos W."/>
            <person name="Angelini C."/>
            <person name="Antonin V."/>
            <person name="Barry K.W."/>
            <person name="Bougher N.L."/>
            <person name="Buchanan P."/>
            <person name="Buyck B."/>
            <person name="Bense V."/>
            <person name="Catcheside P."/>
            <person name="Chovatia M."/>
            <person name="Cooper J."/>
            <person name="Damon W."/>
            <person name="Desjardin D."/>
            <person name="Finy P."/>
            <person name="Geml J."/>
            <person name="Haridas S."/>
            <person name="Hughes K."/>
            <person name="Justo A."/>
            <person name="Karasinski D."/>
            <person name="Kautmanova I."/>
            <person name="Kiss B."/>
            <person name="Kocsube S."/>
            <person name="Kotiranta H."/>
            <person name="LaButti K.M."/>
            <person name="Lechner B.E."/>
            <person name="Liimatainen K."/>
            <person name="Lipzen A."/>
            <person name="Lukacs Z."/>
            <person name="Mihaltcheva S."/>
            <person name="Morgado L.N."/>
            <person name="Niskanen T."/>
            <person name="Noordeloos M.E."/>
            <person name="Ohm R.A."/>
            <person name="Ortiz-Santana B."/>
            <person name="Ovrebo C."/>
            <person name="Racz N."/>
            <person name="Riley R."/>
            <person name="Savchenko A."/>
            <person name="Shiryaev A."/>
            <person name="Soop K."/>
            <person name="Spirin V."/>
            <person name="Szebenyi C."/>
            <person name="Tomsovsky M."/>
            <person name="Tulloss R.E."/>
            <person name="Uehling J."/>
            <person name="Grigoriev I.V."/>
            <person name="Vagvolgyi C."/>
            <person name="Papp T."/>
            <person name="Martin F.M."/>
            <person name="Miettinen O."/>
            <person name="Hibbett D.S."/>
            <person name="Nagy L.G."/>
        </authorList>
    </citation>
    <scope>NUCLEOTIDE SEQUENCE [LARGE SCALE GENOMIC DNA]</scope>
    <source>
        <strain evidence="5 6">CBS 962.96</strain>
    </source>
</reference>
<evidence type="ECO:0000256" key="4">
    <source>
        <dbReference type="SAM" id="MobiDB-lite"/>
    </source>
</evidence>
<protein>
    <submittedName>
        <fullName evidence="5">WD40 repeat-like protein</fullName>
    </submittedName>
</protein>
<dbReference type="OrthoDB" id="6262491at2759"/>
<dbReference type="InterPro" id="IPR020472">
    <property type="entry name" value="WD40_PAC1"/>
</dbReference>
<evidence type="ECO:0000313" key="5">
    <source>
        <dbReference type="EMBL" id="THV07875.1"/>
    </source>
</evidence>
<dbReference type="InterPro" id="IPR001680">
    <property type="entry name" value="WD40_rpt"/>
</dbReference>
<gene>
    <name evidence="5" type="ORF">K435DRAFT_741279</name>
</gene>
<dbReference type="PANTHER" id="PTHR22847">
    <property type="entry name" value="WD40 REPEAT PROTEIN"/>
    <property type="match status" value="1"/>
</dbReference>
<feature type="repeat" description="WD" evidence="3">
    <location>
        <begin position="123"/>
        <end position="158"/>
    </location>
</feature>
<evidence type="ECO:0000256" key="1">
    <source>
        <dbReference type="ARBA" id="ARBA00022574"/>
    </source>
</evidence>
<dbReference type="InterPro" id="IPR019775">
    <property type="entry name" value="WD40_repeat_CS"/>
</dbReference>
<dbReference type="AlphaFoldDB" id="A0A4S8MXD9"/>
<keyword evidence="1 3" id="KW-0853">WD repeat</keyword>
<dbReference type="PRINTS" id="PR00320">
    <property type="entry name" value="GPROTEINBRPT"/>
</dbReference>
<feature type="region of interest" description="Disordered" evidence="4">
    <location>
        <begin position="371"/>
        <end position="409"/>
    </location>
</feature>
<dbReference type="Proteomes" id="UP000297245">
    <property type="component" value="Unassembled WGS sequence"/>
</dbReference>
<dbReference type="GO" id="GO:1990234">
    <property type="term" value="C:transferase complex"/>
    <property type="evidence" value="ECO:0007669"/>
    <property type="project" value="UniProtKB-ARBA"/>
</dbReference>
<keyword evidence="6" id="KW-1185">Reference proteome</keyword>
<feature type="compositionally biased region" description="Acidic residues" evidence="4">
    <location>
        <begin position="397"/>
        <end position="409"/>
    </location>
</feature>
<dbReference type="SUPFAM" id="SSF50978">
    <property type="entry name" value="WD40 repeat-like"/>
    <property type="match status" value="1"/>
</dbReference>
<dbReference type="SMART" id="SM00320">
    <property type="entry name" value="WD40"/>
    <property type="match status" value="5"/>
</dbReference>
<dbReference type="Pfam" id="PF00400">
    <property type="entry name" value="WD40"/>
    <property type="match status" value="2"/>
</dbReference>
<dbReference type="InterPro" id="IPR036322">
    <property type="entry name" value="WD40_repeat_dom_sf"/>
</dbReference>
<organism evidence="5 6">
    <name type="scientific">Dendrothele bispora (strain CBS 962.96)</name>
    <dbReference type="NCBI Taxonomy" id="1314807"/>
    <lineage>
        <taxon>Eukaryota</taxon>
        <taxon>Fungi</taxon>
        <taxon>Dikarya</taxon>
        <taxon>Basidiomycota</taxon>
        <taxon>Agaricomycotina</taxon>
        <taxon>Agaricomycetes</taxon>
        <taxon>Agaricomycetidae</taxon>
        <taxon>Agaricales</taxon>
        <taxon>Agaricales incertae sedis</taxon>
        <taxon>Dendrothele</taxon>
    </lineage>
</organism>
<dbReference type="Gene3D" id="2.130.10.10">
    <property type="entry name" value="YVTN repeat-like/Quinoprotein amine dehydrogenase"/>
    <property type="match status" value="2"/>
</dbReference>
<sequence>MAQTNTSNLLVSESYLVLSDARNQKAEKLKNVGEPLQLPGKVIAIEVSENNAWIADNTTVARKTDLESGKTLQIYAGHRGPVSALALWSTASGNETRQILITGSWDKTIKLWDTKTKQIISSTEAHSDFVKSLLVYPSLNLLVSGSSDKIVRFWDLTNALDGQPLQSVGSISSHTRPVECLDGQATGENSAELCTGDTMGIINLWTLTKEDTTPPRWKSTLKNQYKHHRTKITEMIYGNGQLVTASLDETVQTLDISSTDANTKNPPTPTSIQHPTGVRCILSLSLTTLAEPYLITGSGDVLRIYDVSSPKEPELISETDAHWHDVTAIRLWIRKNVAEDGTTRLEPWVVSTSLDETVRRWKLSELLTPKPKSVEHQKVSKPPALEVAEQGSSGLTAEEEAELAELMDD</sequence>
<evidence type="ECO:0000256" key="2">
    <source>
        <dbReference type="ARBA" id="ARBA00022737"/>
    </source>
</evidence>
<evidence type="ECO:0000256" key="3">
    <source>
        <dbReference type="PROSITE-ProRule" id="PRU00221"/>
    </source>
</evidence>
<dbReference type="PANTHER" id="PTHR22847:SF637">
    <property type="entry name" value="WD REPEAT DOMAIN 5B"/>
    <property type="match status" value="1"/>
</dbReference>
<dbReference type="PROSITE" id="PS50294">
    <property type="entry name" value="WD_REPEATS_REGION"/>
    <property type="match status" value="2"/>
</dbReference>
<dbReference type="GO" id="GO:0005634">
    <property type="term" value="C:nucleus"/>
    <property type="evidence" value="ECO:0007669"/>
    <property type="project" value="TreeGrafter"/>
</dbReference>
<dbReference type="InterPro" id="IPR015943">
    <property type="entry name" value="WD40/YVTN_repeat-like_dom_sf"/>
</dbReference>
<feature type="repeat" description="WD" evidence="3">
    <location>
        <begin position="75"/>
        <end position="122"/>
    </location>
</feature>
<name>A0A4S8MXD9_DENBC</name>